<organism evidence="1 2">
    <name type="scientific">Vaccinium darrowii</name>
    <dbReference type="NCBI Taxonomy" id="229202"/>
    <lineage>
        <taxon>Eukaryota</taxon>
        <taxon>Viridiplantae</taxon>
        <taxon>Streptophyta</taxon>
        <taxon>Embryophyta</taxon>
        <taxon>Tracheophyta</taxon>
        <taxon>Spermatophyta</taxon>
        <taxon>Magnoliopsida</taxon>
        <taxon>eudicotyledons</taxon>
        <taxon>Gunneridae</taxon>
        <taxon>Pentapetalae</taxon>
        <taxon>asterids</taxon>
        <taxon>Ericales</taxon>
        <taxon>Ericaceae</taxon>
        <taxon>Vaccinioideae</taxon>
        <taxon>Vaccinieae</taxon>
        <taxon>Vaccinium</taxon>
    </lineage>
</organism>
<sequence>MAATLESFFGKKDDLRVPYGRDKKPDSEKCVDVRSDERFTSKSFLPREKWLKAVKLCTKDPVNKSIISGLFANSKENMDKASVKVYTRRVGQEVFWDTKLQRRRTLEELEMDPEICDELSDYKLFQMLKELGGDPEIVLGIGYSDNLRINAENCWDSMELEHPATMLLKLSDDEYAAKYLMMEIDALFSRRDNERIFVFTTNHRDQHDAASLRPVGRDIYINTSSPLPTSLPDGGKRTYQNSLLVSNSKKDNTREAYDSTKGYPLPNFNATENKAVKVYSRRGRAWWNSTEFERLLTFSELGKDPENEGIISDLLSSGPVLPLTTRVGKLNPQSRHHDLKTLLSPSVFASPCFCKVETAIPEKVFSLLKKLFLASTCGRWLDSVVLDISENVQVIEPYDDENLMLSSLFEIIEELLENSLNQQIIVVTTNHNHRDQYHTALLSPLNIDAYMHTSSPQPISLPDGGEIVELDSLEQKPLVDFDATNNRAYQSSVLVSNSEKENTRETSKRQCMTESVFSSDDSRTRKSLTDFVALDYRVNLVRAYQNGPTMFTSDNKDTREGFNGECLTKSVLSDDDLTKREFLPEHTSLTFLDLTSEDTDGFYDSIWVDSNSDSDSDDFDDGAGMLPDLKDEFVDGLSSSCDDERITVSTTNHRDPRDATLLPLVNMDTDIHMASPQLIALPVGGEIMQLESIERKPLVDFDATNNRAYQSSVLVSSKKKNIVEAYKGH</sequence>
<dbReference type="EMBL" id="CM037158">
    <property type="protein sequence ID" value="KAH7852571.1"/>
    <property type="molecule type" value="Genomic_DNA"/>
</dbReference>
<accession>A0ACB7YGM7</accession>
<name>A0ACB7YGM7_9ERIC</name>
<proteinExistence type="predicted"/>
<dbReference type="Proteomes" id="UP000828048">
    <property type="component" value="Chromosome 8"/>
</dbReference>
<reference evidence="1 2" key="1">
    <citation type="journal article" date="2021" name="Hortic Res">
        <title>High-quality reference genome and annotation aids understanding of berry development for evergreen blueberry (Vaccinium darrowii).</title>
        <authorList>
            <person name="Yu J."/>
            <person name="Hulse-Kemp A.M."/>
            <person name="Babiker E."/>
            <person name="Staton M."/>
        </authorList>
    </citation>
    <scope>NUCLEOTIDE SEQUENCE [LARGE SCALE GENOMIC DNA]</scope>
    <source>
        <strain evidence="2">cv. NJ 8807/NJ 8810</strain>
        <tissue evidence="1">Young leaf</tissue>
    </source>
</reference>
<gene>
    <name evidence="1" type="ORF">Vadar_026530</name>
</gene>
<comment type="caution">
    <text evidence="1">The sequence shown here is derived from an EMBL/GenBank/DDBJ whole genome shotgun (WGS) entry which is preliminary data.</text>
</comment>
<evidence type="ECO:0000313" key="1">
    <source>
        <dbReference type="EMBL" id="KAH7852571.1"/>
    </source>
</evidence>
<protein>
    <submittedName>
        <fullName evidence="1">Uncharacterized protein</fullName>
    </submittedName>
</protein>
<evidence type="ECO:0000313" key="2">
    <source>
        <dbReference type="Proteomes" id="UP000828048"/>
    </source>
</evidence>
<keyword evidence="2" id="KW-1185">Reference proteome</keyword>